<comment type="similarity">
    <text evidence="3 9">Belongs to the class-II pyridoxal-phosphate-dependent aminotransferase family. Histidinol-phosphate aminotransferase subfamily.</text>
</comment>
<evidence type="ECO:0000313" key="11">
    <source>
        <dbReference type="EMBL" id="MCG2589235.1"/>
    </source>
</evidence>
<evidence type="ECO:0000256" key="6">
    <source>
        <dbReference type="ARBA" id="ARBA00022679"/>
    </source>
</evidence>
<evidence type="ECO:0000256" key="1">
    <source>
        <dbReference type="ARBA" id="ARBA00001933"/>
    </source>
</evidence>
<evidence type="ECO:0000313" key="12">
    <source>
        <dbReference type="Proteomes" id="UP001165366"/>
    </source>
</evidence>
<dbReference type="GO" id="GO:0004400">
    <property type="term" value="F:histidinol-phosphate transaminase activity"/>
    <property type="evidence" value="ECO:0007669"/>
    <property type="project" value="UniProtKB-EC"/>
</dbReference>
<gene>
    <name evidence="9 11" type="primary">hisC</name>
    <name evidence="11" type="ORF">L6773_11710</name>
</gene>
<dbReference type="Gene3D" id="3.40.640.10">
    <property type="entry name" value="Type I PLP-dependent aspartate aminotransferase-like (Major domain)"/>
    <property type="match status" value="1"/>
</dbReference>
<organism evidence="11 12">
    <name type="scientific">Rhodohalobacter sulfatireducens</name>
    <dbReference type="NCBI Taxonomy" id="2911366"/>
    <lineage>
        <taxon>Bacteria</taxon>
        <taxon>Pseudomonadati</taxon>
        <taxon>Balneolota</taxon>
        <taxon>Balneolia</taxon>
        <taxon>Balneolales</taxon>
        <taxon>Balneolaceae</taxon>
        <taxon>Rhodohalobacter</taxon>
    </lineage>
</organism>
<dbReference type="InterPro" id="IPR015421">
    <property type="entry name" value="PyrdxlP-dep_Trfase_major"/>
</dbReference>
<proteinExistence type="inferred from homology"/>
<reference evidence="11" key="2">
    <citation type="submission" date="2024-05" db="EMBL/GenBank/DDBJ databases">
        <title>Rhodohalobacter halophilus gen. nov., sp. nov., a moderately halophilic member of the family Balneolaceae.</title>
        <authorList>
            <person name="Xia J."/>
        </authorList>
    </citation>
    <scope>NUCLEOTIDE SEQUENCE</scope>
    <source>
        <strain evidence="11">WB101</strain>
    </source>
</reference>
<dbReference type="PANTHER" id="PTHR43643:SF3">
    <property type="entry name" value="HISTIDINOL-PHOSPHATE AMINOTRANSFERASE"/>
    <property type="match status" value="1"/>
</dbReference>
<accession>A0ABS9KEG7</accession>
<evidence type="ECO:0000256" key="4">
    <source>
        <dbReference type="ARBA" id="ARBA00011738"/>
    </source>
</evidence>
<comment type="catalytic activity">
    <reaction evidence="8 9">
        <text>L-histidinol phosphate + 2-oxoglutarate = 3-(imidazol-4-yl)-2-oxopropyl phosphate + L-glutamate</text>
        <dbReference type="Rhea" id="RHEA:23744"/>
        <dbReference type="ChEBI" id="CHEBI:16810"/>
        <dbReference type="ChEBI" id="CHEBI:29985"/>
        <dbReference type="ChEBI" id="CHEBI:57766"/>
        <dbReference type="ChEBI" id="CHEBI:57980"/>
        <dbReference type="EC" id="2.6.1.9"/>
    </reaction>
</comment>
<comment type="subunit">
    <text evidence="4 9">Homodimer.</text>
</comment>
<dbReference type="Pfam" id="PF00155">
    <property type="entry name" value="Aminotran_1_2"/>
    <property type="match status" value="1"/>
</dbReference>
<dbReference type="CDD" id="cd00609">
    <property type="entry name" value="AAT_like"/>
    <property type="match status" value="1"/>
</dbReference>
<feature type="modified residue" description="N6-(pyridoxal phosphate)lysine" evidence="9">
    <location>
        <position position="226"/>
    </location>
</feature>
<keyword evidence="9" id="KW-0368">Histidine biosynthesis</keyword>
<evidence type="ECO:0000259" key="10">
    <source>
        <dbReference type="Pfam" id="PF00155"/>
    </source>
</evidence>
<evidence type="ECO:0000256" key="3">
    <source>
        <dbReference type="ARBA" id="ARBA00007970"/>
    </source>
</evidence>
<evidence type="ECO:0000256" key="2">
    <source>
        <dbReference type="ARBA" id="ARBA00005011"/>
    </source>
</evidence>
<dbReference type="PANTHER" id="PTHR43643">
    <property type="entry name" value="HISTIDINOL-PHOSPHATE AMINOTRANSFERASE 2"/>
    <property type="match status" value="1"/>
</dbReference>
<sequence>MKIENLVPKNIQSLQPYEAGKTIKEVRKRYEPKRISKLASNENRLGCSEKVNQAIMEASREIQDYPDPLASNLRQKLADLYQVSESEILLGAGSESIIGMLCRTFFKDDENAVTANGTFVGFFVQSGVRGIQVKKVPLTKDYRFDVEGILDAVDGKTKMIYIANPNNPTGTYITKKEYRNLLDEIPENVLLVMDEAYHEYSRSVVDYPNSLLNRRKNVITLRTFSKAYGLAGMRVGYAIAQEELIEQMIKTKLTFEPTRLGQAAAKAAMDDQSFVEKSVKAVIKEKEKLYDFFDEHEVRYVRSIANSVMMILEDENAARSFTEKMMKQGVILRRTHAFKLPNCIRITIGTEEEMNHFKESYSKLLEMSEF</sequence>
<dbReference type="InterPro" id="IPR050106">
    <property type="entry name" value="HistidinolP_aminotransfase"/>
</dbReference>
<dbReference type="InterPro" id="IPR015422">
    <property type="entry name" value="PyrdxlP-dep_Trfase_small"/>
</dbReference>
<dbReference type="InterPro" id="IPR001917">
    <property type="entry name" value="Aminotrans_II_pyridoxalP_BS"/>
</dbReference>
<dbReference type="InterPro" id="IPR005861">
    <property type="entry name" value="HisP_aminotrans"/>
</dbReference>
<dbReference type="HAMAP" id="MF_01023">
    <property type="entry name" value="HisC_aminotrans_2"/>
    <property type="match status" value="1"/>
</dbReference>
<dbReference type="Proteomes" id="UP001165366">
    <property type="component" value="Unassembled WGS sequence"/>
</dbReference>
<evidence type="ECO:0000256" key="9">
    <source>
        <dbReference type="HAMAP-Rule" id="MF_01023"/>
    </source>
</evidence>
<feature type="domain" description="Aminotransferase class I/classII large" evidence="10">
    <location>
        <begin position="36"/>
        <end position="357"/>
    </location>
</feature>
<reference evidence="11" key="1">
    <citation type="submission" date="2022-01" db="EMBL/GenBank/DDBJ databases">
        <authorList>
            <person name="Wang Y."/>
        </authorList>
    </citation>
    <scope>NUCLEOTIDE SEQUENCE</scope>
    <source>
        <strain evidence="11">WB101</strain>
    </source>
</reference>
<dbReference type="InterPro" id="IPR004839">
    <property type="entry name" value="Aminotransferase_I/II_large"/>
</dbReference>
<dbReference type="SUPFAM" id="SSF53383">
    <property type="entry name" value="PLP-dependent transferases"/>
    <property type="match status" value="1"/>
</dbReference>
<comment type="pathway">
    <text evidence="2 9">Amino-acid biosynthesis; L-histidine biosynthesis; L-histidine from 5-phospho-alpha-D-ribose 1-diphosphate: step 7/9.</text>
</comment>
<dbReference type="NCBIfam" id="TIGR01141">
    <property type="entry name" value="hisC"/>
    <property type="match status" value="1"/>
</dbReference>
<dbReference type="PROSITE" id="PS00599">
    <property type="entry name" value="AA_TRANSFER_CLASS_2"/>
    <property type="match status" value="1"/>
</dbReference>
<keyword evidence="6 9" id="KW-0808">Transferase</keyword>
<evidence type="ECO:0000256" key="7">
    <source>
        <dbReference type="ARBA" id="ARBA00022898"/>
    </source>
</evidence>
<dbReference type="InterPro" id="IPR015424">
    <property type="entry name" value="PyrdxlP-dep_Trfase"/>
</dbReference>
<comment type="caution">
    <text evidence="11">The sequence shown here is derived from an EMBL/GenBank/DDBJ whole genome shotgun (WGS) entry which is preliminary data.</text>
</comment>
<dbReference type="EMBL" id="JAKLWS010000013">
    <property type="protein sequence ID" value="MCG2589235.1"/>
    <property type="molecule type" value="Genomic_DNA"/>
</dbReference>
<keyword evidence="12" id="KW-1185">Reference proteome</keyword>
<dbReference type="Gene3D" id="3.90.1150.10">
    <property type="entry name" value="Aspartate Aminotransferase, domain 1"/>
    <property type="match status" value="1"/>
</dbReference>
<keyword evidence="9" id="KW-0028">Amino-acid biosynthesis</keyword>
<protein>
    <recommendedName>
        <fullName evidence="9">Histidinol-phosphate aminotransferase</fullName>
        <ecNumber evidence="9">2.6.1.9</ecNumber>
    </recommendedName>
    <alternativeName>
        <fullName evidence="9">Imidazole acetol-phosphate transaminase</fullName>
    </alternativeName>
</protein>
<keyword evidence="5 9" id="KW-0032">Aminotransferase</keyword>
<name>A0ABS9KEG7_9BACT</name>
<dbReference type="EC" id="2.6.1.9" evidence="9"/>
<evidence type="ECO:0000256" key="8">
    <source>
        <dbReference type="ARBA" id="ARBA00047481"/>
    </source>
</evidence>
<dbReference type="RefSeq" id="WP_237854598.1">
    <property type="nucleotide sequence ID" value="NZ_JAKLWS010000013.1"/>
</dbReference>
<evidence type="ECO:0000256" key="5">
    <source>
        <dbReference type="ARBA" id="ARBA00022576"/>
    </source>
</evidence>
<comment type="cofactor">
    <cofactor evidence="1 9">
        <name>pyridoxal 5'-phosphate</name>
        <dbReference type="ChEBI" id="CHEBI:597326"/>
    </cofactor>
</comment>
<keyword evidence="7 9" id="KW-0663">Pyridoxal phosphate</keyword>